<organism evidence="1">
    <name type="scientific">marine sediment metagenome</name>
    <dbReference type="NCBI Taxonomy" id="412755"/>
    <lineage>
        <taxon>unclassified sequences</taxon>
        <taxon>metagenomes</taxon>
        <taxon>ecological metagenomes</taxon>
    </lineage>
</organism>
<sequence length="269" mass="31210">MTIVQASICNNGKCIIIVGDRLVSVTSYHIAYEKEAKKSKIYQFKKNIIGLAGNVSDITEIKNLIDEKEQYVEEFVEDVSKVMKNKINQSKDDFIEEYTLHSRVDFKKNKQGHDGTIPNEIKALVYSKLPFFKFECEGIIAGFDKKKTARIFYINNRGNYIDRTELYKFSIGSGYPFSEFFFDQEHFDYECFLEEGLYFAYMAKRSAEAHVGVGPKTDIFILTKDQEPIFLSAESDKIKLLDGYYKSEKENILKTRIGLFEKIKEEIIK</sequence>
<protein>
    <recommendedName>
        <fullName evidence="2">Proteasome endopeptidase complex</fullName>
    </recommendedName>
</protein>
<reference evidence="1" key="1">
    <citation type="journal article" date="2015" name="Nature">
        <title>Complex archaea that bridge the gap between prokaryotes and eukaryotes.</title>
        <authorList>
            <person name="Spang A."/>
            <person name="Saw J.H."/>
            <person name="Jorgensen S.L."/>
            <person name="Zaremba-Niedzwiedzka K."/>
            <person name="Martijn J."/>
            <person name="Lind A.E."/>
            <person name="van Eijk R."/>
            <person name="Schleper C."/>
            <person name="Guy L."/>
            <person name="Ettema T.J."/>
        </authorList>
    </citation>
    <scope>NUCLEOTIDE SEQUENCE</scope>
</reference>
<gene>
    <name evidence="1" type="ORF">LCGC14_1647780</name>
</gene>
<dbReference type="Gene3D" id="3.60.20.10">
    <property type="entry name" value="Glutamine Phosphoribosylpyrophosphate, subunit 1, domain 1"/>
    <property type="match status" value="1"/>
</dbReference>
<dbReference type="AlphaFoldDB" id="A0A0F9IKA1"/>
<evidence type="ECO:0008006" key="2">
    <source>
        <dbReference type="Google" id="ProtNLM"/>
    </source>
</evidence>
<dbReference type="EMBL" id="LAZR01013816">
    <property type="protein sequence ID" value="KKM20204.1"/>
    <property type="molecule type" value="Genomic_DNA"/>
</dbReference>
<evidence type="ECO:0000313" key="1">
    <source>
        <dbReference type="EMBL" id="KKM20204.1"/>
    </source>
</evidence>
<name>A0A0F9IKA1_9ZZZZ</name>
<dbReference type="SUPFAM" id="SSF56235">
    <property type="entry name" value="N-terminal nucleophile aminohydrolases (Ntn hydrolases)"/>
    <property type="match status" value="1"/>
</dbReference>
<comment type="caution">
    <text evidence="1">The sequence shown here is derived from an EMBL/GenBank/DDBJ whole genome shotgun (WGS) entry which is preliminary data.</text>
</comment>
<accession>A0A0F9IKA1</accession>
<proteinExistence type="predicted"/>
<dbReference type="InterPro" id="IPR029055">
    <property type="entry name" value="Ntn_hydrolases_N"/>
</dbReference>